<protein>
    <recommendedName>
        <fullName evidence="1">F-box domain-containing protein</fullName>
    </recommendedName>
</protein>
<comment type="caution">
    <text evidence="2">The sequence shown here is derived from an EMBL/GenBank/DDBJ whole genome shotgun (WGS) entry which is preliminary data.</text>
</comment>
<organism evidence="2 3">
    <name type="scientific">Ganoderma sinense ZZ0214-1</name>
    <dbReference type="NCBI Taxonomy" id="1077348"/>
    <lineage>
        <taxon>Eukaryota</taxon>
        <taxon>Fungi</taxon>
        <taxon>Dikarya</taxon>
        <taxon>Basidiomycota</taxon>
        <taxon>Agaricomycotina</taxon>
        <taxon>Agaricomycetes</taxon>
        <taxon>Polyporales</taxon>
        <taxon>Polyporaceae</taxon>
        <taxon>Ganoderma</taxon>
    </lineage>
</organism>
<accession>A0A2G8RZU1</accession>
<proteinExistence type="predicted"/>
<dbReference type="OrthoDB" id="2744443at2759"/>
<dbReference type="STRING" id="1077348.A0A2G8RZU1"/>
<dbReference type="AlphaFoldDB" id="A0A2G8RZU1"/>
<dbReference type="InterPro" id="IPR036047">
    <property type="entry name" value="F-box-like_dom_sf"/>
</dbReference>
<evidence type="ECO:0000313" key="3">
    <source>
        <dbReference type="Proteomes" id="UP000230002"/>
    </source>
</evidence>
<dbReference type="SUPFAM" id="SSF81383">
    <property type="entry name" value="F-box domain"/>
    <property type="match status" value="1"/>
</dbReference>
<dbReference type="InterPro" id="IPR001810">
    <property type="entry name" value="F-box_dom"/>
</dbReference>
<dbReference type="Proteomes" id="UP000230002">
    <property type="component" value="Unassembled WGS sequence"/>
</dbReference>
<feature type="domain" description="F-box" evidence="1">
    <location>
        <begin position="101"/>
        <end position="154"/>
    </location>
</feature>
<name>A0A2G8RZU1_9APHY</name>
<reference evidence="2 3" key="1">
    <citation type="journal article" date="2015" name="Sci. Rep.">
        <title>Chromosome-level genome map provides insights into diverse defense mechanisms in the medicinal fungus Ganoderma sinense.</title>
        <authorList>
            <person name="Zhu Y."/>
            <person name="Xu J."/>
            <person name="Sun C."/>
            <person name="Zhou S."/>
            <person name="Xu H."/>
            <person name="Nelson D.R."/>
            <person name="Qian J."/>
            <person name="Song J."/>
            <person name="Luo H."/>
            <person name="Xiang L."/>
            <person name="Li Y."/>
            <person name="Xu Z."/>
            <person name="Ji A."/>
            <person name="Wang L."/>
            <person name="Lu S."/>
            <person name="Hayward A."/>
            <person name="Sun W."/>
            <person name="Li X."/>
            <person name="Schwartz D.C."/>
            <person name="Wang Y."/>
            <person name="Chen S."/>
        </authorList>
    </citation>
    <scope>NUCLEOTIDE SEQUENCE [LARGE SCALE GENOMIC DNA]</scope>
    <source>
        <strain evidence="2 3">ZZ0214-1</strain>
    </source>
</reference>
<dbReference type="EMBL" id="AYKW01000034">
    <property type="protein sequence ID" value="PIL27007.1"/>
    <property type="molecule type" value="Genomic_DNA"/>
</dbReference>
<sequence length="610" mass="68323">MQNDHPERALSLYLQVGDLAFSESTLVEEHNLGQRLLADDDRVALSQLAPDKVQEWCLSRIAHYHHHNGVLRERYGAAARNAISKNKSHIRALRAAYNDAAPIHRHLPPEVLMEIFSHVDPVVAMMPRPWVPLLRICRYWRRLLFRTAQFWANLLSLPIWTASILRRHMQRFRTALARSGHESLTLSVPYYSQGIVDILMPHASRLSSFDAGPSLLLDPEEMAHNKIGQELLCVSHHPTNMDVNMWRTSPLTFSFTLFLNLCSLQLQHTYFDSPAAPYLSLCHLKLDHCTVRPSSSTGRVPTLCAIHDTLDLFPNLETLSLTCCLSEKNPGTVSGMLPVPGVTKTIHLPRLRHLELEDVCGHIPRFLSHVAFPPTAALALCPLRTHDPTVQLFTGVDLSPAPHAALHLEIRGVFGRIYHACYETRGNGVRSVRVTLDDASLDSRTIAHFARELVAVLAPARGLTSLTTVGLPNVQLRSYWDDLRAAFVCPVLDVLALDWRPPVGADLGPQGDWGVLRDRDDSRHLGDGAFGILPSLQELCDVLRACLGARTGGRSPLHRLEVTVRPCSVDRDKEWEEVVLEGWQIALAEDWIRDKLSDLVEDVVAVPYLD</sequence>
<keyword evidence="3" id="KW-1185">Reference proteome</keyword>
<gene>
    <name evidence="2" type="ORF">GSI_10146</name>
</gene>
<dbReference type="PROSITE" id="PS50181">
    <property type="entry name" value="FBOX"/>
    <property type="match status" value="1"/>
</dbReference>
<evidence type="ECO:0000313" key="2">
    <source>
        <dbReference type="EMBL" id="PIL27007.1"/>
    </source>
</evidence>
<evidence type="ECO:0000259" key="1">
    <source>
        <dbReference type="PROSITE" id="PS50181"/>
    </source>
</evidence>
<dbReference type="Gene3D" id="1.20.1280.50">
    <property type="match status" value="1"/>
</dbReference>
<dbReference type="Pfam" id="PF12937">
    <property type="entry name" value="F-box-like"/>
    <property type="match status" value="1"/>
</dbReference>